<evidence type="ECO:0000313" key="3">
    <source>
        <dbReference type="Proteomes" id="UP001273136"/>
    </source>
</evidence>
<proteinExistence type="predicted"/>
<comment type="caution">
    <text evidence="2">The sequence shown here is derived from an EMBL/GenBank/DDBJ whole genome shotgun (WGS) entry which is preliminary data.</text>
</comment>
<accession>A0AAE4MFC1</accession>
<feature type="transmembrane region" description="Helical" evidence="1">
    <location>
        <begin position="56"/>
        <end position="75"/>
    </location>
</feature>
<evidence type="ECO:0008006" key="4">
    <source>
        <dbReference type="Google" id="ProtNLM"/>
    </source>
</evidence>
<keyword evidence="3" id="KW-1185">Reference proteome</keyword>
<keyword evidence="1" id="KW-0472">Membrane</keyword>
<dbReference type="EMBL" id="JAWDKA010000010">
    <property type="protein sequence ID" value="MDV0442453.1"/>
    <property type="molecule type" value="Genomic_DNA"/>
</dbReference>
<sequence length="110" mass="11873">MIEKPMIRHPELTHRNILSLSSSNHISNMIETILMIIVAIAIAAILFFFLRNGLKLLINAVCGVVILFIVSYFNLAPIGDLSVAQVIVCAVGGILGAALLIILSFFGIVI</sequence>
<dbReference type="Pfam" id="PF07441">
    <property type="entry name" value="BofA"/>
    <property type="match status" value="1"/>
</dbReference>
<name>A0AAE4MFC1_9EURY</name>
<gene>
    <name evidence="2" type="ORF">McpAg1_16960</name>
</gene>
<keyword evidence="1" id="KW-0812">Transmembrane</keyword>
<dbReference type="InterPro" id="IPR010001">
    <property type="entry name" value="BofA"/>
</dbReference>
<protein>
    <recommendedName>
        <fullName evidence="4">SigmaK-factor processing regulatory BofA</fullName>
    </recommendedName>
</protein>
<feature type="transmembrane region" description="Helical" evidence="1">
    <location>
        <begin position="81"/>
        <end position="109"/>
    </location>
</feature>
<evidence type="ECO:0000313" key="2">
    <source>
        <dbReference type="EMBL" id="MDV0442453.1"/>
    </source>
</evidence>
<dbReference type="Proteomes" id="UP001273136">
    <property type="component" value="Unassembled WGS sequence"/>
</dbReference>
<organism evidence="2 3">
    <name type="scientific">Methanorbis furvi</name>
    <dbReference type="NCBI Taxonomy" id="3028299"/>
    <lineage>
        <taxon>Archaea</taxon>
        <taxon>Methanobacteriati</taxon>
        <taxon>Methanobacteriota</taxon>
        <taxon>Stenosarchaea group</taxon>
        <taxon>Methanomicrobia</taxon>
        <taxon>Methanomicrobiales</taxon>
        <taxon>Methanocorpusculaceae</taxon>
        <taxon>Methanorbis</taxon>
    </lineage>
</organism>
<evidence type="ECO:0000256" key="1">
    <source>
        <dbReference type="SAM" id="Phobius"/>
    </source>
</evidence>
<keyword evidence="1" id="KW-1133">Transmembrane helix</keyword>
<dbReference type="AlphaFoldDB" id="A0AAE4MFC1"/>
<reference evidence="2" key="1">
    <citation type="submission" date="2023-06" db="EMBL/GenBank/DDBJ databases">
        <title>Genome sequence of Methancorpusculaceae sp. Ag1.</title>
        <authorList>
            <person name="Protasov E."/>
            <person name="Platt K."/>
            <person name="Poehlein A."/>
            <person name="Daniel R."/>
            <person name="Brune A."/>
        </authorList>
    </citation>
    <scope>NUCLEOTIDE SEQUENCE</scope>
    <source>
        <strain evidence="2">Ag1</strain>
    </source>
</reference>
<feature type="transmembrane region" description="Helical" evidence="1">
    <location>
        <begin position="29"/>
        <end position="49"/>
    </location>
</feature>